<accession>A0AAV7S8V4</accession>
<feature type="compositionally biased region" description="Basic and acidic residues" evidence="1">
    <location>
        <begin position="62"/>
        <end position="76"/>
    </location>
</feature>
<dbReference type="AlphaFoldDB" id="A0AAV7S8V4"/>
<evidence type="ECO:0000313" key="2">
    <source>
        <dbReference type="EMBL" id="KAJ1160301.1"/>
    </source>
</evidence>
<name>A0AAV7S8V4_PLEWA</name>
<reference evidence="2" key="1">
    <citation type="journal article" date="2022" name="bioRxiv">
        <title>Sequencing and chromosome-scale assembly of the giantPleurodeles waltlgenome.</title>
        <authorList>
            <person name="Brown T."/>
            <person name="Elewa A."/>
            <person name="Iarovenko S."/>
            <person name="Subramanian E."/>
            <person name="Araus A.J."/>
            <person name="Petzold A."/>
            <person name="Susuki M."/>
            <person name="Suzuki K.-i.T."/>
            <person name="Hayashi T."/>
            <person name="Toyoda A."/>
            <person name="Oliveira C."/>
            <person name="Osipova E."/>
            <person name="Leigh N.D."/>
            <person name="Simon A."/>
            <person name="Yun M.H."/>
        </authorList>
    </citation>
    <scope>NUCLEOTIDE SEQUENCE</scope>
    <source>
        <strain evidence="2">20211129_DDA</strain>
        <tissue evidence="2">Liver</tissue>
    </source>
</reference>
<gene>
    <name evidence="2" type="ORF">NDU88_000803</name>
</gene>
<sequence length="202" mass="21870">MCGASREPWASRSRSVPLALLFKTLPGSRTPEEQRPRRDVSPQSAASSSAAKNHSSASPVEELSREGEGEGREQRSIKGCGLVKETLSAPCRNPLLTHRSPQVSRRGTPARAPAVNRVRPSSLSVTRGPARDPTRRPRASSEPPSTIQLLKRASSRRHRDHKARRGNFCHSAATPEAPIRILGGMQEGTEGLKSDYTGMLGP</sequence>
<feature type="compositionally biased region" description="Basic and acidic residues" evidence="1">
    <location>
        <begin position="30"/>
        <end position="40"/>
    </location>
</feature>
<evidence type="ECO:0000313" key="3">
    <source>
        <dbReference type="Proteomes" id="UP001066276"/>
    </source>
</evidence>
<feature type="compositionally biased region" description="Low complexity" evidence="1">
    <location>
        <begin position="41"/>
        <end position="58"/>
    </location>
</feature>
<organism evidence="2 3">
    <name type="scientific">Pleurodeles waltl</name>
    <name type="common">Iberian ribbed newt</name>
    <dbReference type="NCBI Taxonomy" id="8319"/>
    <lineage>
        <taxon>Eukaryota</taxon>
        <taxon>Metazoa</taxon>
        <taxon>Chordata</taxon>
        <taxon>Craniata</taxon>
        <taxon>Vertebrata</taxon>
        <taxon>Euteleostomi</taxon>
        <taxon>Amphibia</taxon>
        <taxon>Batrachia</taxon>
        <taxon>Caudata</taxon>
        <taxon>Salamandroidea</taxon>
        <taxon>Salamandridae</taxon>
        <taxon>Pleurodelinae</taxon>
        <taxon>Pleurodeles</taxon>
    </lineage>
</organism>
<protein>
    <submittedName>
        <fullName evidence="2">Uncharacterized protein</fullName>
    </submittedName>
</protein>
<evidence type="ECO:0000256" key="1">
    <source>
        <dbReference type="SAM" id="MobiDB-lite"/>
    </source>
</evidence>
<keyword evidence="3" id="KW-1185">Reference proteome</keyword>
<feature type="region of interest" description="Disordered" evidence="1">
    <location>
        <begin position="1"/>
        <end position="146"/>
    </location>
</feature>
<dbReference type="Proteomes" id="UP001066276">
    <property type="component" value="Chromosome 4_2"/>
</dbReference>
<comment type="caution">
    <text evidence="2">The sequence shown here is derived from an EMBL/GenBank/DDBJ whole genome shotgun (WGS) entry which is preliminary data.</text>
</comment>
<proteinExistence type="predicted"/>
<dbReference type="EMBL" id="JANPWB010000008">
    <property type="protein sequence ID" value="KAJ1160301.1"/>
    <property type="molecule type" value="Genomic_DNA"/>
</dbReference>